<name>A0A838ZGE0_9FLAO</name>
<gene>
    <name evidence="2" type="ORF">HU137_00970</name>
</gene>
<feature type="transmembrane region" description="Helical" evidence="1">
    <location>
        <begin position="57"/>
        <end position="79"/>
    </location>
</feature>
<proteinExistence type="predicted"/>
<sequence>MEKYIVVYDFLSFDIFPKILSFFFPLIFYFISTYVLKKTEQGIEVFGRLHDGEMEYAILKLMQYLGIFSFCALIISYSYKYYNSYQIFHSKELIIIEGKITDFKEPYEDGKKSERFNLKGFHFDYLSGLMQDWGYNSEGNIKSDDYLKVYFYQKEDKNVILKLEKKKK</sequence>
<keyword evidence="3" id="KW-1185">Reference proteome</keyword>
<accession>A0A838ZGE0</accession>
<feature type="transmembrane region" description="Helical" evidence="1">
    <location>
        <begin position="15"/>
        <end position="36"/>
    </location>
</feature>
<evidence type="ECO:0000256" key="1">
    <source>
        <dbReference type="SAM" id="Phobius"/>
    </source>
</evidence>
<keyword evidence="1" id="KW-0472">Membrane</keyword>
<dbReference type="AlphaFoldDB" id="A0A838ZGE0"/>
<protein>
    <submittedName>
        <fullName evidence="2">Uncharacterized protein</fullName>
    </submittedName>
</protein>
<dbReference type="Proteomes" id="UP000552241">
    <property type="component" value="Unassembled WGS sequence"/>
</dbReference>
<keyword evidence="1" id="KW-1133">Transmembrane helix</keyword>
<keyword evidence="1" id="KW-0812">Transmembrane</keyword>
<dbReference type="EMBL" id="JACDZE010000001">
    <property type="protein sequence ID" value="MBA5628338.1"/>
    <property type="molecule type" value="Genomic_DNA"/>
</dbReference>
<dbReference type="RefSeq" id="WP_182041943.1">
    <property type="nucleotide sequence ID" value="NZ_JACDZE010000001.1"/>
</dbReference>
<evidence type="ECO:0000313" key="3">
    <source>
        <dbReference type="Proteomes" id="UP000552241"/>
    </source>
</evidence>
<organism evidence="2 3">
    <name type="scientific">Moheibacter lacus</name>
    <dbReference type="NCBI Taxonomy" id="2745851"/>
    <lineage>
        <taxon>Bacteria</taxon>
        <taxon>Pseudomonadati</taxon>
        <taxon>Bacteroidota</taxon>
        <taxon>Flavobacteriia</taxon>
        <taxon>Flavobacteriales</taxon>
        <taxon>Weeksellaceae</taxon>
        <taxon>Moheibacter</taxon>
    </lineage>
</organism>
<reference evidence="2 3" key="1">
    <citation type="submission" date="2020-07" db="EMBL/GenBank/DDBJ databases">
        <title>Moheibacter lacus sp. nov., a member of the family Flavobacteriaceae isolated from freshwater lake sediment.</title>
        <authorList>
            <person name="Liu Y."/>
        </authorList>
    </citation>
    <scope>NUCLEOTIDE SEQUENCE [LARGE SCALE GENOMIC DNA]</scope>
    <source>
        <strain evidence="2 3">BDHS18</strain>
    </source>
</reference>
<comment type="caution">
    <text evidence="2">The sequence shown here is derived from an EMBL/GenBank/DDBJ whole genome shotgun (WGS) entry which is preliminary data.</text>
</comment>
<evidence type="ECO:0000313" key="2">
    <source>
        <dbReference type="EMBL" id="MBA5628338.1"/>
    </source>
</evidence>